<dbReference type="HOGENOM" id="CLU_000604_1_22_12"/>
<dbReference type="PANTHER" id="PTHR43553">
    <property type="entry name" value="HEAVY METAL TRANSPORTER"/>
    <property type="match status" value="1"/>
</dbReference>
<sequence>MKEEIISLKNISKTFVQSSFDGTVNFKALDEISLSIFKGECLLISGANGSGKTLLMSIIAGLIRPSSGLVDVKERCGIVFQDSDLQILGETPEEDILFGLKNIKLPQEERKKRLETALEKTGLKDKRYYSSRSLSGGEKRRLCVAGILAMKFPVIIFDEPYANLDYEGVVQVNSLIKELKAENYTLLILSHELEKCYALADRFLVLHRGKKVFDGTAEEGLRQNLKEWSIRPPITSYTKREDLIWI</sequence>
<dbReference type="PANTHER" id="PTHR43553:SF27">
    <property type="entry name" value="ENERGY-COUPLING FACTOR TRANSPORTER ATP-BINDING PROTEIN ECFA2"/>
    <property type="match status" value="1"/>
</dbReference>
<dbReference type="Proteomes" id="UP000011705">
    <property type="component" value="Chromosome"/>
</dbReference>
<dbReference type="PROSITE" id="PS00211">
    <property type="entry name" value="ABC_TRANSPORTER_1"/>
    <property type="match status" value="1"/>
</dbReference>
<dbReference type="InterPro" id="IPR050095">
    <property type="entry name" value="ECF_ABC_transporter_ATP-bd"/>
</dbReference>
<comment type="subcellular location">
    <subcellularLocation>
        <location evidence="1">Cell membrane</location>
        <topology evidence="1">Peripheral membrane protein</topology>
    </subcellularLocation>
</comment>
<keyword evidence="3" id="KW-1003">Cell membrane</keyword>
<dbReference type="GO" id="GO:0005524">
    <property type="term" value="F:ATP binding"/>
    <property type="evidence" value="ECO:0007669"/>
    <property type="project" value="UniProtKB-KW"/>
</dbReference>
<evidence type="ECO:0000256" key="5">
    <source>
        <dbReference type="ARBA" id="ARBA00022840"/>
    </source>
</evidence>
<dbReference type="RefSeq" id="WP_002683052.1">
    <property type="nucleotide sequence ID" value="NZ_CM001795.1"/>
</dbReference>
<proteinExistence type="predicted"/>
<evidence type="ECO:0000256" key="2">
    <source>
        <dbReference type="ARBA" id="ARBA00022448"/>
    </source>
</evidence>
<dbReference type="GO" id="GO:0016887">
    <property type="term" value="F:ATP hydrolysis activity"/>
    <property type="evidence" value="ECO:0007669"/>
    <property type="project" value="InterPro"/>
</dbReference>
<dbReference type="Gene3D" id="3.40.50.300">
    <property type="entry name" value="P-loop containing nucleotide triphosphate hydrolases"/>
    <property type="match status" value="1"/>
</dbReference>
<evidence type="ECO:0000313" key="9">
    <source>
        <dbReference type="EMBL" id="EMB36232.1"/>
    </source>
</evidence>
<dbReference type="InterPro" id="IPR017871">
    <property type="entry name" value="ABC_transporter-like_CS"/>
</dbReference>
<dbReference type="InterPro" id="IPR027417">
    <property type="entry name" value="P-loop_NTPase"/>
</dbReference>
<name>A0A0E2E9W2_TREDN</name>
<dbReference type="AlphaFoldDB" id="A0A0E2E9W2"/>
<dbReference type="CDD" id="cd03225">
    <property type="entry name" value="ABC_cobalt_CbiO_domain1"/>
    <property type="match status" value="1"/>
</dbReference>
<evidence type="ECO:0000259" key="8">
    <source>
        <dbReference type="PROSITE" id="PS50893"/>
    </source>
</evidence>
<dbReference type="InterPro" id="IPR003593">
    <property type="entry name" value="AAA+_ATPase"/>
</dbReference>
<evidence type="ECO:0000256" key="7">
    <source>
        <dbReference type="ARBA" id="ARBA00023136"/>
    </source>
</evidence>
<dbReference type="PROSITE" id="PS50893">
    <property type="entry name" value="ABC_TRANSPORTER_2"/>
    <property type="match status" value="1"/>
</dbReference>
<gene>
    <name evidence="9" type="ORF">HMPREF9726_00424</name>
</gene>
<evidence type="ECO:0000256" key="6">
    <source>
        <dbReference type="ARBA" id="ARBA00022967"/>
    </source>
</evidence>
<evidence type="ECO:0000256" key="3">
    <source>
        <dbReference type="ARBA" id="ARBA00022475"/>
    </source>
</evidence>
<keyword evidence="7" id="KW-0472">Membrane</keyword>
<dbReference type="Pfam" id="PF00005">
    <property type="entry name" value="ABC_tran"/>
    <property type="match status" value="1"/>
</dbReference>
<dbReference type="PATRIC" id="fig|999432.5.peg.438"/>
<keyword evidence="6" id="KW-1278">Translocase</keyword>
<evidence type="ECO:0000256" key="1">
    <source>
        <dbReference type="ARBA" id="ARBA00004202"/>
    </source>
</evidence>
<reference evidence="9" key="1">
    <citation type="submission" date="2012-01" db="EMBL/GenBank/DDBJ databases">
        <title>The Genome Sequence of Treponema denticola H-22.</title>
        <authorList>
            <consortium name="The Broad Institute Genome Sequencing Platform"/>
            <person name="Earl A."/>
            <person name="Ward D."/>
            <person name="Feldgarden M."/>
            <person name="Gevers D."/>
            <person name="Blanton J.M."/>
            <person name="Fenno C.J."/>
            <person name="Baranova O.V."/>
            <person name="Mathney J."/>
            <person name="Dewhirst F.E."/>
            <person name="Izard J."/>
            <person name="Young S.K."/>
            <person name="Zeng Q."/>
            <person name="Gargeya S."/>
            <person name="Fitzgerald M."/>
            <person name="Haas B."/>
            <person name="Abouelleil A."/>
            <person name="Alvarado L."/>
            <person name="Arachchi H.M."/>
            <person name="Berlin A."/>
            <person name="Chapman S.B."/>
            <person name="Gearin G."/>
            <person name="Goldberg J."/>
            <person name="Griggs A."/>
            <person name="Gujja S."/>
            <person name="Hansen M."/>
            <person name="Heiman D."/>
            <person name="Howarth C."/>
            <person name="Larimer J."/>
            <person name="Lui A."/>
            <person name="MacDonald P.J.P."/>
            <person name="McCowen C."/>
            <person name="Montmayeur A."/>
            <person name="Murphy C."/>
            <person name="Neiman D."/>
            <person name="Pearson M."/>
            <person name="Priest M."/>
            <person name="Roberts A."/>
            <person name="Saif S."/>
            <person name="Shea T."/>
            <person name="Sisk P."/>
            <person name="Stolte C."/>
            <person name="Sykes S."/>
            <person name="Wortman J."/>
            <person name="Nusbaum C."/>
            <person name="Birren B."/>
        </authorList>
    </citation>
    <scope>NUCLEOTIDE SEQUENCE [LARGE SCALE GENOMIC DNA]</scope>
    <source>
        <strain evidence="9">H-22</strain>
    </source>
</reference>
<dbReference type="GO" id="GO:0043190">
    <property type="term" value="C:ATP-binding cassette (ABC) transporter complex"/>
    <property type="evidence" value="ECO:0007669"/>
    <property type="project" value="TreeGrafter"/>
</dbReference>
<comment type="caution">
    <text evidence="9">The sequence shown here is derived from an EMBL/GenBank/DDBJ whole genome shotgun (WGS) entry which is preliminary data.</text>
</comment>
<keyword evidence="2" id="KW-0813">Transport</keyword>
<keyword evidence="5" id="KW-0067">ATP-binding</keyword>
<dbReference type="GO" id="GO:0042626">
    <property type="term" value="F:ATPase-coupled transmembrane transporter activity"/>
    <property type="evidence" value="ECO:0007669"/>
    <property type="project" value="TreeGrafter"/>
</dbReference>
<dbReference type="SMART" id="SM00382">
    <property type="entry name" value="AAA"/>
    <property type="match status" value="1"/>
</dbReference>
<keyword evidence="4" id="KW-0547">Nucleotide-binding</keyword>
<organism evidence="9">
    <name type="scientific">Treponema denticola H-22</name>
    <dbReference type="NCBI Taxonomy" id="999432"/>
    <lineage>
        <taxon>Bacteria</taxon>
        <taxon>Pseudomonadati</taxon>
        <taxon>Spirochaetota</taxon>
        <taxon>Spirochaetia</taxon>
        <taxon>Spirochaetales</taxon>
        <taxon>Treponemataceae</taxon>
        <taxon>Treponema</taxon>
    </lineage>
</organism>
<protein>
    <recommendedName>
        <fullName evidence="8">ABC transporter domain-containing protein</fullName>
    </recommendedName>
</protein>
<dbReference type="SUPFAM" id="SSF52540">
    <property type="entry name" value="P-loop containing nucleoside triphosphate hydrolases"/>
    <property type="match status" value="1"/>
</dbReference>
<evidence type="ECO:0000256" key="4">
    <source>
        <dbReference type="ARBA" id="ARBA00022741"/>
    </source>
</evidence>
<accession>A0A0E2E9W2</accession>
<dbReference type="InterPro" id="IPR003439">
    <property type="entry name" value="ABC_transporter-like_ATP-bd"/>
</dbReference>
<feature type="domain" description="ABC transporter" evidence="8">
    <location>
        <begin position="6"/>
        <end position="233"/>
    </location>
</feature>
<dbReference type="EMBL" id="AGDV01000001">
    <property type="protein sequence ID" value="EMB36232.1"/>
    <property type="molecule type" value="Genomic_DNA"/>
</dbReference>
<dbReference type="InterPro" id="IPR015856">
    <property type="entry name" value="ABC_transpr_CbiO/EcfA_su"/>
</dbReference>